<name>A0A150M3A4_9BACL</name>
<feature type="domain" description="Glycosyltransferase 2-like" evidence="1">
    <location>
        <begin position="5"/>
        <end position="174"/>
    </location>
</feature>
<dbReference type="STRING" id="81408.B4119_3907"/>
<accession>A0A150M3A4</accession>
<comment type="caution">
    <text evidence="2">The sequence shown here is derived from an EMBL/GenBank/DDBJ whole genome shotgun (WGS) entry which is preliminary data.</text>
</comment>
<reference evidence="2 3" key="1">
    <citation type="submission" date="2016-01" db="EMBL/GenBank/DDBJ databases">
        <title>Draft Genome Sequences of Seven Thermophilic Sporeformers Isolated from Foods.</title>
        <authorList>
            <person name="Berendsen E.M."/>
            <person name="Wells-Bennik M.H."/>
            <person name="Krawcyk A.O."/>
            <person name="De Jong A."/>
            <person name="Holsappel S."/>
            <person name="Eijlander R.T."/>
            <person name="Kuipers O.P."/>
        </authorList>
    </citation>
    <scope>NUCLEOTIDE SEQUENCE [LARGE SCALE GENOMIC DNA]</scope>
    <source>
        <strain evidence="2 3">B4119</strain>
    </source>
</reference>
<dbReference type="Proteomes" id="UP000075455">
    <property type="component" value="Unassembled WGS sequence"/>
</dbReference>
<dbReference type="RefSeq" id="WP_061578920.1">
    <property type="nucleotide sequence ID" value="NZ_LQYS01000014.1"/>
</dbReference>
<dbReference type="PANTHER" id="PTHR43685">
    <property type="entry name" value="GLYCOSYLTRANSFERASE"/>
    <property type="match status" value="1"/>
</dbReference>
<dbReference type="AlphaFoldDB" id="A0A150M3A4"/>
<dbReference type="Gene3D" id="3.90.550.10">
    <property type="entry name" value="Spore Coat Polysaccharide Biosynthesis Protein SpsA, Chain A"/>
    <property type="match status" value="1"/>
</dbReference>
<gene>
    <name evidence="2" type="ORF">B4119_3907</name>
</gene>
<dbReference type="EMBL" id="LQYS01000014">
    <property type="protein sequence ID" value="KYD19077.1"/>
    <property type="molecule type" value="Genomic_DNA"/>
</dbReference>
<protein>
    <recommendedName>
        <fullName evidence="1">Glycosyltransferase 2-like domain-containing protein</fullName>
    </recommendedName>
</protein>
<evidence type="ECO:0000313" key="3">
    <source>
        <dbReference type="Proteomes" id="UP000075455"/>
    </source>
</evidence>
<organism evidence="2 3">
    <name type="scientific">Saccharococcus caldoxylosilyticus</name>
    <dbReference type="NCBI Taxonomy" id="81408"/>
    <lineage>
        <taxon>Bacteria</taxon>
        <taxon>Bacillati</taxon>
        <taxon>Bacillota</taxon>
        <taxon>Bacilli</taxon>
        <taxon>Bacillales</taxon>
        <taxon>Anoxybacillaceae</taxon>
        <taxon>Saccharococcus</taxon>
    </lineage>
</organism>
<dbReference type="InterPro" id="IPR050834">
    <property type="entry name" value="Glycosyltransf_2"/>
</dbReference>
<evidence type="ECO:0000313" key="2">
    <source>
        <dbReference type="EMBL" id="KYD19077.1"/>
    </source>
</evidence>
<dbReference type="PATRIC" id="fig|81408.3.peg.1428"/>
<dbReference type="Pfam" id="PF00535">
    <property type="entry name" value="Glycos_transf_2"/>
    <property type="match status" value="1"/>
</dbReference>
<dbReference type="InterPro" id="IPR001173">
    <property type="entry name" value="Glyco_trans_2-like"/>
</dbReference>
<proteinExistence type="predicted"/>
<dbReference type="PANTHER" id="PTHR43685:SF3">
    <property type="entry name" value="SLR2126 PROTEIN"/>
    <property type="match status" value="1"/>
</dbReference>
<sequence>MRLVSVVICTYNRVRFLASCIESVLKNNVDKEFYEILVIDNNSSDNTEEVVKSLAQNNPHIRYVKESKVGLSYARNRGIEEAKGDIIVFIDDDVEVAPNYVEEIISFFNKYPDAVCAGGKVIPVWHFEKPTWFSSEFASIIGETTYGEETRVLKFREYPIGCNMIFKKEIFNKIGLFNNNLGIKGNELYLGEEVDICDRILKLGYKIYYLPRASVYHRVHRNKVDKEYILKRLTLEGHSVAQWHFETMSKTEILFQVLIRFGVLVFRDYPILLYYRFSGKEYFSKQCKLARTKTYLKRIFNLVKERK</sequence>
<dbReference type="SUPFAM" id="SSF53448">
    <property type="entry name" value="Nucleotide-diphospho-sugar transferases"/>
    <property type="match status" value="1"/>
</dbReference>
<evidence type="ECO:0000259" key="1">
    <source>
        <dbReference type="Pfam" id="PF00535"/>
    </source>
</evidence>
<dbReference type="InterPro" id="IPR029044">
    <property type="entry name" value="Nucleotide-diphossugar_trans"/>
</dbReference>